<dbReference type="SMART" id="SM00347">
    <property type="entry name" value="HTH_MARR"/>
    <property type="match status" value="1"/>
</dbReference>
<sequence>MEHAGAQAAAKLRGMPTRCLTQVAVLADRAAERALADTGSRRHHFALLATLAEFGPASQAELGRRTGIDRSDIVGALNDLAGRGFVDRTPDPEDRRRNIVTITEPGAAHLADLDGKLRAAQQELLGALSEGERDQLVGLLSRVLDDHAGR</sequence>
<dbReference type="Gene3D" id="1.10.10.10">
    <property type="entry name" value="Winged helix-like DNA-binding domain superfamily/Winged helix DNA-binding domain"/>
    <property type="match status" value="1"/>
</dbReference>
<dbReference type="SUPFAM" id="SSF46785">
    <property type="entry name" value="Winged helix' DNA-binding domain"/>
    <property type="match status" value="1"/>
</dbReference>
<comment type="caution">
    <text evidence="2">The sequence shown here is derived from an EMBL/GenBank/DDBJ whole genome shotgun (WGS) entry which is preliminary data.</text>
</comment>
<dbReference type="RefSeq" id="WP_067485203.1">
    <property type="nucleotide sequence ID" value="NZ_SNXK01000001.1"/>
</dbReference>
<feature type="domain" description="HTH marR-type" evidence="1">
    <location>
        <begin position="1"/>
        <end position="145"/>
    </location>
</feature>
<dbReference type="PANTHER" id="PTHR33164">
    <property type="entry name" value="TRANSCRIPTIONAL REGULATOR, MARR FAMILY"/>
    <property type="match status" value="1"/>
</dbReference>
<accession>A0A4R6PUT6</accession>
<evidence type="ECO:0000313" key="2">
    <source>
        <dbReference type="EMBL" id="TDP42675.1"/>
    </source>
</evidence>
<evidence type="ECO:0000313" key="3">
    <source>
        <dbReference type="Proteomes" id="UP000295087"/>
    </source>
</evidence>
<dbReference type="InterPro" id="IPR036390">
    <property type="entry name" value="WH_DNA-bd_sf"/>
</dbReference>
<dbReference type="GO" id="GO:0006950">
    <property type="term" value="P:response to stress"/>
    <property type="evidence" value="ECO:0007669"/>
    <property type="project" value="TreeGrafter"/>
</dbReference>
<reference evidence="2 3" key="1">
    <citation type="submission" date="2019-03" db="EMBL/GenBank/DDBJ databases">
        <title>Genomic Encyclopedia of Type Strains, Phase IV (KMG-IV): sequencing the most valuable type-strain genomes for metagenomic binning, comparative biology and taxonomic classification.</title>
        <authorList>
            <person name="Goeker M."/>
        </authorList>
    </citation>
    <scope>NUCLEOTIDE SEQUENCE [LARGE SCALE GENOMIC DNA]</scope>
    <source>
        <strain evidence="2 3">DSM 44496</strain>
    </source>
</reference>
<proteinExistence type="predicted"/>
<dbReference type="InterPro" id="IPR036388">
    <property type="entry name" value="WH-like_DNA-bd_sf"/>
</dbReference>
<gene>
    <name evidence="2" type="ORF">DFR75_1011789</name>
</gene>
<dbReference type="PANTHER" id="PTHR33164:SF43">
    <property type="entry name" value="HTH-TYPE TRANSCRIPTIONAL REPRESSOR YETL"/>
    <property type="match status" value="1"/>
</dbReference>
<dbReference type="InterPro" id="IPR000835">
    <property type="entry name" value="HTH_MarR-typ"/>
</dbReference>
<dbReference type="GO" id="GO:0003677">
    <property type="term" value="F:DNA binding"/>
    <property type="evidence" value="ECO:0007669"/>
    <property type="project" value="UniProtKB-KW"/>
</dbReference>
<protein>
    <submittedName>
        <fullName evidence="2">DNA-binding MarR family transcriptional regulator</fullName>
    </submittedName>
</protein>
<keyword evidence="3" id="KW-1185">Reference proteome</keyword>
<dbReference type="EMBL" id="SNXK01000001">
    <property type="protein sequence ID" value="TDP42675.1"/>
    <property type="molecule type" value="Genomic_DNA"/>
</dbReference>
<dbReference type="PROSITE" id="PS50995">
    <property type="entry name" value="HTH_MARR_2"/>
    <property type="match status" value="1"/>
</dbReference>
<dbReference type="InterPro" id="IPR039422">
    <property type="entry name" value="MarR/SlyA-like"/>
</dbReference>
<dbReference type="GO" id="GO:0003700">
    <property type="term" value="F:DNA-binding transcription factor activity"/>
    <property type="evidence" value="ECO:0007669"/>
    <property type="project" value="InterPro"/>
</dbReference>
<dbReference type="AlphaFoldDB" id="A0A4R6PUT6"/>
<dbReference type="Proteomes" id="UP000295087">
    <property type="component" value="Unassembled WGS sequence"/>
</dbReference>
<keyword evidence="2" id="KW-0238">DNA-binding</keyword>
<name>A0A4R6PUT6_NOCIG</name>
<evidence type="ECO:0000259" key="1">
    <source>
        <dbReference type="PROSITE" id="PS50995"/>
    </source>
</evidence>
<organism evidence="2 3">
    <name type="scientific">Nocardia ignorata</name>
    <dbReference type="NCBI Taxonomy" id="145285"/>
    <lineage>
        <taxon>Bacteria</taxon>
        <taxon>Bacillati</taxon>
        <taxon>Actinomycetota</taxon>
        <taxon>Actinomycetes</taxon>
        <taxon>Mycobacteriales</taxon>
        <taxon>Nocardiaceae</taxon>
        <taxon>Nocardia</taxon>
    </lineage>
</organism>
<dbReference type="Pfam" id="PF12802">
    <property type="entry name" value="MarR_2"/>
    <property type="match status" value="1"/>
</dbReference>
<dbReference type="PRINTS" id="PR00598">
    <property type="entry name" value="HTHMARR"/>
</dbReference>